<dbReference type="Proteomes" id="UP000235672">
    <property type="component" value="Unassembled WGS sequence"/>
</dbReference>
<dbReference type="AlphaFoldDB" id="A0A2J6PM89"/>
<evidence type="ECO:0000313" key="3">
    <source>
        <dbReference type="EMBL" id="PMD15151.1"/>
    </source>
</evidence>
<evidence type="ECO:0000256" key="2">
    <source>
        <dbReference type="SAM" id="Phobius"/>
    </source>
</evidence>
<feature type="region of interest" description="Disordered" evidence="1">
    <location>
        <begin position="127"/>
        <end position="176"/>
    </location>
</feature>
<organism evidence="3 4">
    <name type="scientific">Hyaloscypha hepaticicola</name>
    <dbReference type="NCBI Taxonomy" id="2082293"/>
    <lineage>
        <taxon>Eukaryota</taxon>
        <taxon>Fungi</taxon>
        <taxon>Dikarya</taxon>
        <taxon>Ascomycota</taxon>
        <taxon>Pezizomycotina</taxon>
        <taxon>Leotiomycetes</taxon>
        <taxon>Helotiales</taxon>
        <taxon>Hyaloscyphaceae</taxon>
        <taxon>Hyaloscypha</taxon>
    </lineage>
</organism>
<evidence type="ECO:0000256" key="1">
    <source>
        <dbReference type="SAM" id="MobiDB-lite"/>
    </source>
</evidence>
<proteinExistence type="predicted"/>
<evidence type="ECO:0008006" key="5">
    <source>
        <dbReference type="Google" id="ProtNLM"/>
    </source>
</evidence>
<evidence type="ECO:0000313" key="4">
    <source>
        <dbReference type="Proteomes" id="UP000235672"/>
    </source>
</evidence>
<keyword evidence="2" id="KW-0812">Transmembrane</keyword>
<feature type="transmembrane region" description="Helical" evidence="2">
    <location>
        <begin position="181"/>
        <end position="200"/>
    </location>
</feature>
<keyword evidence="2" id="KW-0472">Membrane</keyword>
<sequence length="217" mass="21758">MSTKLCTDNNFSPPLTITASTQTGNTNDFALAAAPCAPHLRSCAYSAYAGNSQIPFGCSTNDCLCRPDIFSSAISAVSIAALNLCSGAVADMSAATECMISYCVENGYSTAGTSVLTLAAAVTGSGSAATTTGESDSTTPVGRSTLSSPSRTSSSTGPSSSPVTGSSKSSSGGSSFSTSDIVGTVIGLLSLIVTVCGLFWKRKTIIHWVAGEHAHAP</sequence>
<protein>
    <recommendedName>
        <fullName evidence="5">Extracellular membrane protein CFEM domain-containing protein</fullName>
    </recommendedName>
</protein>
<keyword evidence="2" id="KW-1133">Transmembrane helix</keyword>
<accession>A0A2J6PM89</accession>
<gene>
    <name evidence="3" type="ORF">NA56DRAFT_352337</name>
</gene>
<dbReference type="EMBL" id="KZ613515">
    <property type="protein sequence ID" value="PMD15151.1"/>
    <property type="molecule type" value="Genomic_DNA"/>
</dbReference>
<reference evidence="3 4" key="1">
    <citation type="submission" date="2016-05" db="EMBL/GenBank/DDBJ databases">
        <title>A degradative enzymes factory behind the ericoid mycorrhizal symbiosis.</title>
        <authorList>
            <consortium name="DOE Joint Genome Institute"/>
            <person name="Martino E."/>
            <person name="Morin E."/>
            <person name="Grelet G."/>
            <person name="Kuo A."/>
            <person name="Kohler A."/>
            <person name="Daghino S."/>
            <person name="Barry K."/>
            <person name="Choi C."/>
            <person name="Cichocki N."/>
            <person name="Clum A."/>
            <person name="Copeland A."/>
            <person name="Hainaut M."/>
            <person name="Haridas S."/>
            <person name="Labutti K."/>
            <person name="Lindquist E."/>
            <person name="Lipzen A."/>
            <person name="Khouja H.-R."/>
            <person name="Murat C."/>
            <person name="Ohm R."/>
            <person name="Olson A."/>
            <person name="Spatafora J."/>
            <person name="Veneault-Fourrey C."/>
            <person name="Henrissat B."/>
            <person name="Grigoriev I."/>
            <person name="Martin F."/>
            <person name="Perotto S."/>
        </authorList>
    </citation>
    <scope>NUCLEOTIDE SEQUENCE [LARGE SCALE GENOMIC DNA]</scope>
    <source>
        <strain evidence="3 4">UAMH 7357</strain>
    </source>
</reference>
<keyword evidence="4" id="KW-1185">Reference proteome</keyword>
<name>A0A2J6PM89_9HELO</name>
<dbReference type="OrthoDB" id="4770400at2759"/>